<name>A0A507CQD5_9FUNG</name>
<reference evidence="2 3" key="1">
    <citation type="journal article" date="2019" name="Sci. Rep.">
        <title>Comparative genomics of chytrid fungi reveal insights into the obligate biotrophic and pathogenic lifestyle of Synchytrium endobioticum.</title>
        <authorList>
            <person name="van de Vossenberg B.T.L.H."/>
            <person name="Warris S."/>
            <person name="Nguyen H.D.T."/>
            <person name="van Gent-Pelzer M.P.E."/>
            <person name="Joly D.L."/>
            <person name="van de Geest H.C."/>
            <person name="Bonants P.J.M."/>
            <person name="Smith D.S."/>
            <person name="Levesque C.A."/>
            <person name="van der Lee T.A.J."/>
        </authorList>
    </citation>
    <scope>NUCLEOTIDE SEQUENCE [LARGE SCALE GENOMIC DNA]</scope>
    <source>
        <strain evidence="2 3">MB42</strain>
    </source>
</reference>
<accession>A0A507CQD5</accession>
<dbReference type="Proteomes" id="UP000317494">
    <property type="component" value="Unassembled WGS sequence"/>
</dbReference>
<feature type="region of interest" description="Disordered" evidence="1">
    <location>
        <begin position="1"/>
        <end position="29"/>
    </location>
</feature>
<protein>
    <submittedName>
        <fullName evidence="2">Uncharacterized protein</fullName>
    </submittedName>
</protein>
<proteinExistence type="predicted"/>
<evidence type="ECO:0000313" key="2">
    <source>
        <dbReference type="EMBL" id="TPX41290.1"/>
    </source>
</evidence>
<feature type="compositionally biased region" description="Polar residues" evidence="1">
    <location>
        <begin position="16"/>
        <end position="27"/>
    </location>
</feature>
<evidence type="ECO:0000256" key="1">
    <source>
        <dbReference type="SAM" id="MobiDB-lite"/>
    </source>
</evidence>
<keyword evidence="3" id="KW-1185">Reference proteome</keyword>
<organism evidence="2 3">
    <name type="scientific">Synchytrium endobioticum</name>
    <dbReference type="NCBI Taxonomy" id="286115"/>
    <lineage>
        <taxon>Eukaryota</taxon>
        <taxon>Fungi</taxon>
        <taxon>Fungi incertae sedis</taxon>
        <taxon>Chytridiomycota</taxon>
        <taxon>Chytridiomycota incertae sedis</taxon>
        <taxon>Chytridiomycetes</taxon>
        <taxon>Synchytriales</taxon>
        <taxon>Synchytriaceae</taxon>
        <taxon>Synchytrium</taxon>
    </lineage>
</organism>
<dbReference type="AlphaFoldDB" id="A0A507CQD5"/>
<dbReference type="EMBL" id="QEAN01000276">
    <property type="protein sequence ID" value="TPX41290.1"/>
    <property type="molecule type" value="Genomic_DNA"/>
</dbReference>
<gene>
    <name evidence="2" type="ORF">SeMB42_g05633</name>
</gene>
<sequence>MPSSRADANMSPDAISHNQSGDASDSVASIFAHPQRAAGPATATDADPIIRQLLANRAKMTDVSDAHEDERQRRMYNMLRHSHQYRRLQVRDANAKWGDDLAALDAALASEQQPIATPTHPAPLATVESRSAWILPTSSPFPPSLLFPTRNAAHGPASVTMHMSRKEGEEEEQRHWPSMEGDQNAGMGPCGWWTVGHGWADGWIVVRLYNALVVVRNFSLIVNNHNVICIMI</sequence>
<dbReference type="VEuPathDB" id="FungiDB:SeMB42_g05633"/>
<evidence type="ECO:0000313" key="3">
    <source>
        <dbReference type="Proteomes" id="UP000317494"/>
    </source>
</evidence>
<comment type="caution">
    <text evidence="2">The sequence shown here is derived from an EMBL/GenBank/DDBJ whole genome shotgun (WGS) entry which is preliminary data.</text>
</comment>